<evidence type="ECO:0000313" key="3">
    <source>
        <dbReference type="EMBL" id="GAA2021922.1"/>
    </source>
</evidence>
<keyword evidence="2" id="KW-0812">Transmembrane</keyword>
<organism evidence="3 4">
    <name type="scientific">Catenulispora yoronensis</name>
    <dbReference type="NCBI Taxonomy" id="450799"/>
    <lineage>
        <taxon>Bacteria</taxon>
        <taxon>Bacillati</taxon>
        <taxon>Actinomycetota</taxon>
        <taxon>Actinomycetes</taxon>
        <taxon>Catenulisporales</taxon>
        <taxon>Catenulisporaceae</taxon>
        <taxon>Catenulispora</taxon>
    </lineage>
</organism>
<protein>
    <submittedName>
        <fullName evidence="3">Uncharacterized protein</fullName>
    </submittedName>
</protein>
<dbReference type="RefSeq" id="WP_344665135.1">
    <property type="nucleotide sequence ID" value="NZ_BAAAQN010000008.1"/>
</dbReference>
<evidence type="ECO:0000313" key="4">
    <source>
        <dbReference type="Proteomes" id="UP001500751"/>
    </source>
</evidence>
<gene>
    <name evidence="3" type="ORF">GCM10009839_18890</name>
</gene>
<dbReference type="Gene3D" id="2.50.20.20">
    <property type="match status" value="1"/>
</dbReference>
<accession>A0ABP5FA41</accession>
<keyword evidence="4" id="KW-1185">Reference proteome</keyword>
<sequence length="356" mass="36105">MRGHGAQRGKQYAVRSAAAVAGVAVAVAIVAGCASRSGLATRDDKSAGGAIQFAAAKVVSARSVHVHATIAGGFDATIDGSIVFAPALQADLTLKAAGSTSAGANADIANAAGLLPTHVIYDGTTIYFPIKPSDNVTSKDKPKAAWFGLNADKTVAKDSPELALLRTDPAALVKELLAKGTFAQAGSETVDGVATTRFGMDVAGDTPGHVDVWLDEAGLPVEIAGRPADTGDQNQDTDKSKPQKGRFEVHFSQWGHPVTIAAPPADEVIGEDDPASFAVPGRQFTISGSQLNGSDPASPGEITLPGITVASIHGAESDPKQTVCIPVPASAMPSPQASPTTICLMLSSGTGLPTAR</sequence>
<dbReference type="SUPFAM" id="SSF89392">
    <property type="entry name" value="Prokaryotic lipoproteins and lipoprotein localization factors"/>
    <property type="match status" value="1"/>
</dbReference>
<dbReference type="EMBL" id="BAAAQN010000008">
    <property type="protein sequence ID" value="GAA2021922.1"/>
    <property type="molecule type" value="Genomic_DNA"/>
</dbReference>
<feature type="region of interest" description="Disordered" evidence="1">
    <location>
        <begin position="223"/>
        <end position="244"/>
    </location>
</feature>
<reference evidence="4" key="1">
    <citation type="journal article" date="2019" name="Int. J. Syst. Evol. Microbiol.">
        <title>The Global Catalogue of Microorganisms (GCM) 10K type strain sequencing project: providing services to taxonomists for standard genome sequencing and annotation.</title>
        <authorList>
            <consortium name="The Broad Institute Genomics Platform"/>
            <consortium name="The Broad Institute Genome Sequencing Center for Infectious Disease"/>
            <person name="Wu L."/>
            <person name="Ma J."/>
        </authorList>
    </citation>
    <scope>NUCLEOTIDE SEQUENCE [LARGE SCALE GENOMIC DNA]</scope>
    <source>
        <strain evidence="4">JCM 16014</strain>
    </source>
</reference>
<comment type="caution">
    <text evidence="3">The sequence shown here is derived from an EMBL/GenBank/DDBJ whole genome shotgun (WGS) entry which is preliminary data.</text>
</comment>
<dbReference type="Proteomes" id="UP001500751">
    <property type="component" value="Unassembled WGS sequence"/>
</dbReference>
<evidence type="ECO:0000256" key="1">
    <source>
        <dbReference type="SAM" id="MobiDB-lite"/>
    </source>
</evidence>
<proteinExistence type="predicted"/>
<name>A0ABP5FA41_9ACTN</name>
<dbReference type="InterPro" id="IPR029046">
    <property type="entry name" value="LolA/LolB/LppX"/>
</dbReference>
<feature type="transmembrane region" description="Helical" evidence="2">
    <location>
        <begin position="12"/>
        <end position="32"/>
    </location>
</feature>
<dbReference type="PROSITE" id="PS51257">
    <property type="entry name" value="PROKAR_LIPOPROTEIN"/>
    <property type="match status" value="1"/>
</dbReference>
<keyword evidence="2" id="KW-0472">Membrane</keyword>
<evidence type="ECO:0000256" key="2">
    <source>
        <dbReference type="SAM" id="Phobius"/>
    </source>
</evidence>
<keyword evidence="2" id="KW-1133">Transmembrane helix</keyword>